<evidence type="ECO:0000313" key="8">
    <source>
        <dbReference type="EMBL" id="SVB31635.1"/>
    </source>
</evidence>
<dbReference type="SUPFAM" id="SSF51905">
    <property type="entry name" value="FAD/NAD(P)-binding domain"/>
    <property type="match status" value="1"/>
</dbReference>
<dbReference type="GO" id="GO:0004729">
    <property type="term" value="F:oxygen-dependent protoporphyrinogen oxidase activity"/>
    <property type="evidence" value="ECO:0007669"/>
    <property type="project" value="InterPro"/>
</dbReference>
<dbReference type="EMBL" id="UINC01036926">
    <property type="protein sequence ID" value="SVB31635.1"/>
    <property type="molecule type" value="Genomic_DNA"/>
</dbReference>
<dbReference type="Pfam" id="PF01593">
    <property type="entry name" value="Amino_oxidase"/>
    <property type="match status" value="1"/>
</dbReference>
<evidence type="ECO:0000259" key="7">
    <source>
        <dbReference type="Pfam" id="PF01593"/>
    </source>
</evidence>
<protein>
    <recommendedName>
        <fullName evidence="7">Amine oxidase domain-containing protein</fullName>
    </recommendedName>
</protein>
<keyword evidence="5" id="KW-0350">Heme biosynthesis</keyword>
<gene>
    <name evidence="8" type="ORF">METZ01_LOCUS184489</name>
</gene>
<keyword evidence="4" id="KW-0560">Oxidoreductase</keyword>
<dbReference type="Gene3D" id="3.50.50.60">
    <property type="entry name" value="FAD/NAD(P)-binding domain"/>
    <property type="match status" value="1"/>
</dbReference>
<name>A0A382CZY0_9ZZZZ</name>
<dbReference type="Gene3D" id="1.10.3110.10">
    <property type="entry name" value="protoporphyrinogen ix oxidase, domain 3"/>
    <property type="match status" value="1"/>
</dbReference>
<dbReference type="InterPro" id="IPR050464">
    <property type="entry name" value="Zeta_carotene_desat/Oxidored"/>
</dbReference>
<evidence type="ECO:0000256" key="2">
    <source>
        <dbReference type="ARBA" id="ARBA00022630"/>
    </source>
</evidence>
<keyword evidence="2" id="KW-0285">Flavoprotein</keyword>
<comment type="cofactor">
    <cofactor evidence="1">
        <name>FAD</name>
        <dbReference type="ChEBI" id="CHEBI:57692"/>
    </cofactor>
</comment>
<dbReference type="InterPro" id="IPR002937">
    <property type="entry name" value="Amino_oxidase"/>
</dbReference>
<dbReference type="SUPFAM" id="SSF54373">
    <property type="entry name" value="FAD-linked reductases, C-terminal domain"/>
    <property type="match status" value="1"/>
</dbReference>
<dbReference type="InterPro" id="IPR004572">
    <property type="entry name" value="Protoporphyrinogen_oxidase"/>
</dbReference>
<proteinExistence type="predicted"/>
<sequence length="479" mass="53178">MTDPNNPNAKTAVVIGGGISGLTACYKLVAESRERDLPLCVKLFEASQYLGGVIGTIKQNGVLMERGPDAFISTKPWARDLCQEIGIADQLVGTTNRYRRSFVIHNNNLHATPQGFYMMAPSMIVPLVRSPIFSLKGKLRMAMDLFLPPEDSDGDESLESFVVRRLGREVFERIAQPMIGGIYAADPSKLSLRSTMPQFHEMEQQYGSVIRALMARKKNSDQQDTSGPRYSLFLSFQSGMQTLVEELNRQIPEDSIFTGTKVNQVEFQPKKNRWVVDFNQNQYIEADLVCIALPAFHIAEIIKSVSPKISDLLGSISYSSSITVNLAFRREQIGHPLDGMGFVVPAVERKSILACSFSSIKFDNRAPENIVLLRAFVDLAWESDIINRSEKQIIELVLRDLNTLLGIRGCPVDVLVSKYDNAIAQYYLGHLDRVGQIESEVAKLPGLAFAGNAFHGVGIPDCINSAEKAVAKLLRDFDL</sequence>
<dbReference type="NCBIfam" id="TIGR00562">
    <property type="entry name" value="proto_IX_ox"/>
    <property type="match status" value="1"/>
</dbReference>
<dbReference type="PANTHER" id="PTHR42923">
    <property type="entry name" value="PROTOPORPHYRINOGEN OXIDASE"/>
    <property type="match status" value="1"/>
</dbReference>
<accession>A0A382CZY0</accession>
<dbReference type="Gene3D" id="3.90.660.20">
    <property type="entry name" value="Protoporphyrinogen oxidase, mitochondrial, domain 2"/>
    <property type="match status" value="1"/>
</dbReference>
<evidence type="ECO:0000256" key="1">
    <source>
        <dbReference type="ARBA" id="ARBA00001974"/>
    </source>
</evidence>
<dbReference type="InterPro" id="IPR036188">
    <property type="entry name" value="FAD/NAD-bd_sf"/>
</dbReference>
<feature type="domain" description="Amine oxidase" evidence="7">
    <location>
        <begin position="19"/>
        <end position="473"/>
    </location>
</feature>
<comment type="pathway">
    <text evidence="6">Porphyrin-containing compound metabolism.</text>
</comment>
<evidence type="ECO:0000256" key="6">
    <source>
        <dbReference type="ARBA" id="ARBA00023444"/>
    </source>
</evidence>
<reference evidence="8" key="1">
    <citation type="submission" date="2018-05" db="EMBL/GenBank/DDBJ databases">
        <authorList>
            <person name="Lanie J.A."/>
            <person name="Ng W.-L."/>
            <person name="Kazmierczak K.M."/>
            <person name="Andrzejewski T.M."/>
            <person name="Davidsen T.M."/>
            <person name="Wayne K.J."/>
            <person name="Tettelin H."/>
            <person name="Glass J.I."/>
            <person name="Rusch D."/>
            <person name="Podicherti R."/>
            <person name="Tsui H.-C.T."/>
            <person name="Winkler M.E."/>
        </authorList>
    </citation>
    <scope>NUCLEOTIDE SEQUENCE</scope>
</reference>
<organism evidence="8">
    <name type="scientific">marine metagenome</name>
    <dbReference type="NCBI Taxonomy" id="408172"/>
    <lineage>
        <taxon>unclassified sequences</taxon>
        <taxon>metagenomes</taxon>
        <taxon>ecological metagenomes</taxon>
    </lineage>
</organism>
<dbReference type="GO" id="GO:0006783">
    <property type="term" value="P:heme biosynthetic process"/>
    <property type="evidence" value="ECO:0007669"/>
    <property type="project" value="UniProtKB-KW"/>
</dbReference>
<dbReference type="PANTHER" id="PTHR42923:SF3">
    <property type="entry name" value="PROTOPORPHYRINOGEN OXIDASE"/>
    <property type="match status" value="1"/>
</dbReference>
<evidence type="ECO:0000256" key="4">
    <source>
        <dbReference type="ARBA" id="ARBA00023002"/>
    </source>
</evidence>
<evidence type="ECO:0000256" key="5">
    <source>
        <dbReference type="ARBA" id="ARBA00023133"/>
    </source>
</evidence>
<keyword evidence="3" id="KW-0274">FAD</keyword>
<dbReference type="AlphaFoldDB" id="A0A382CZY0"/>
<evidence type="ECO:0000256" key="3">
    <source>
        <dbReference type="ARBA" id="ARBA00022827"/>
    </source>
</evidence>